<name>A0A158HFQ0_9BURK</name>
<evidence type="ECO:0000313" key="2">
    <source>
        <dbReference type="EMBL" id="SAL43165.1"/>
    </source>
</evidence>
<organism evidence="2 3">
    <name type="scientific">Caballeronia udeis</name>
    <dbReference type="NCBI Taxonomy" id="1232866"/>
    <lineage>
        <taxon>Bacteria</taxon>
        <taxon>Pseudomonadati</taxon>
        <taxon>Pseudomonadota</taxon>
        <taxon>Betaproteobacteria</taxon>
        <taxon>Burkholderiales</taxon>
        <taxon>Burkholderiaceae</taxon>
        <taxon>Caballeronia</taxon>
    </lineage>
</organism>
<keyword evidence="1" id="KW-1133">Transmembrane helix</keyword>
<proteinExistence type="predicted"/>
<dbReference type="AlphaFoldDB" id="A0A158HFQ0"/>
<feature type="transmembrane region" description="Helical" evidence="1">
    <location>
        <begin position="20"/>
        <end position="42"/>
    </location>
</feature>
<accession>A0A158HFQ0</accession>
<protein>
    <submittedName>
        <fullName evidence="2">General substrate transporter</fullName>
    </submittedName>
</protein>
<evidence type="ECO:0000256" key="1">
    <source>
        <dbReference type="SAM" id="Phobius"/>
    </source>
</evidence>
<dbReference type="EMBL" id="FCOK02000030">
    <property type="protein sequence ID" value="SAL43165.1"/>
    <property type="molecule type" value="Genomic_DNA"/>
</dbReference>
<gene>
    <name evidence="2" type="ORF">AWB69_04362</name>
</gene>
<dbReference type="Proteomes" id="UP000054683">
    <property type="component" value="Unassembled WGS sequence"/>
</dbReference>
<keyword evidence="1" id="KW-0812">Transmembrane</keyword>
<keyword evidence="1" id="KW-0472">Membrane</keyword>
<evidence type="ECO:0000313" key="3">
    <source>
        <dbReference type="Proteomes" id="UP000054683"/>
    </source>
</evidence>
<sequence>MLFGGFGQSAVTWLIKTTGLPLAPTFYVMAGIVLSIIAVAFIPSARHVDVDKARVLS</sequence>
<reference evidence="2 3" key="1">
    <citation type="submission" date="2016-01" db="EMBL/GenBank/DDBJ databases">
        <authorList>
            <person name="Oliw E.H."/>
        </authorList>
    </citation>
    <scope>NUCLEOTIDE SEQUENCE [LARGE SCALE GENOMIC DNA]</scope>
    <source>
        <strain evidence="2">LMG 27134</strain>
    </source>
</reference>